<dbReference type="EMBL" id="SHOA02000014">
    <property type="protein sequence ID" value="TDH66893.1"/>
    <property type="molecule type" value="Genomic_DNA"/>
</dbReference>
<name>A0A976FHT0_BRELC</name>
<dbReference type="AlphaFoldDB" id="A0A976FHT0"/>
<evidence type="ECO:0008006" key="4">
    <source>
        <dbReference type="Google" id="ProtNLM"/>
    </source>
</evidence>
<accession>A0A976FHT0</accession>
<gene>
    <name evidence="2" type="ORF">CCR75_002012</name>
</gene>
<keyword evidence="3" id="KW-1185">Reference proteome</keyword>
<proteinExistence type="predicted"/>
<keyword evidence="1" id="KW-0732">Signal</keyword>
<reference evidence="2 3" key="1">
    <citation type="journal article" date="2021" name="Genome Biol.">
        <title>AFLAP: assembly-free linkage analysis pipeline using k-mers from genome sequencing data.</title>
        <authorList>
            <person name="Fletcher K."/>
            <person name="Zhang L."/>
            <person name="Gil J."/>
            <person name="Han R."/>
            <person name="Cavanaugh K."/>
            <person name="Michelmore R."/>
        </authorList>
    </citation>
    <scope>NUCLEOTIDE SEQUENCE [LARGE SCALE GENOMIC DNA]</scope>
    <source>
        <strain evidence="2 3">SF5</strain>
    </source>
</reference>
<evidence type="ECO:0000256" key="1">
    <source>
        <dbReference type="SAM" id="SignalP"/>
    </source>
</evidence>
<evidence type="ECO:0000313" key="3">
    <source>
        <dbReference type="Proteomes" id="UP000294530"/>
    </source>
</evidence>
<evidence type="ECO:0000313" key="2">
    <source>
        <dbReference type="EMBL" id="TDH66893.1"/>
    </source>
</evidence>
<dbReference type="Proteomes" id="UP000294530">
    <property type="component" value="Unassembled WGS sequence"/>
</dbReference>
<organism evidence="2 3">
    <name type="scientific">Bremia lactucae</name>
    <name type="common">Lettuce downy mildew</name>
    <dbReference type="NCBI Taxonomy" id="4779"/>
    <lineage>
        <taxon>Eukaryota</taxon>
        <taxon>Sar</taxon>
        <taxon>Stramenopiles</taxon>
        <taxon>Oomycota</taxon>
        <taxon>Peronosporomycetes</taxon>
        <taxon>Peronosporales</taxon>
        <taxon>Peronosporaceae</taxon>
        <taxon>Bremia</taxon>
    </lineage>
</organism>
<dbReference type="RefSeq" id="XP_067816392.1">
    <property type="nucleotide sequence ID" value="XM_067960112.1"/>
</dbReference>
<dbReference type="OrthoDB" id="161814at2759"/>
<feature type="chain" id="PRO_5038044023" description="Secreted protein" evidence="1">
    <location>
        <begin position="22"/>
        <end position="274"/>
    </location>
</feature>
<comment type="caution">
    <text evidence="2">The sequence shown here is derived from an EMBL/GenBank/DDBJ whole genome shotgun (WGS) entry which is preliminary data.</text>
</comment>
<dbReference type="GeneID" id="94345783"/>
<sequence length="274" mass="29401">MMPFFTSTIIIAIAAAAVSSAHRIHHTRVMRGLQTDTSINHSSMDMITSEMSNSTMDMQSSAINNNLSDDDYRCPVCGMSTMNMGYNNLNHVGFVNGQIIYTCGMAARSFGDYGFDLTDTAYLAANIAEFIVNPSDATNYAECRSSCDECTNGIKDPLTGDNVNTSNYQYVCLSNGQKIYFASAANRVKYLNNVKLEPRYLVNNTICQNTACADGESITALSAAAQAFVPETTSTNSSDSLGETGGTNAVIAVKAPMHTVFALTCVLTAISCMT</sequence>
<dbReference type="KEGG" id="blac:94345783"/>
<feature type="signal peptide" evidence="1">
    <location>
        <begin position="1"/>
        <end position="21"/>
    </location>
</feature>
<protein>
    <recommendedName>
        <fullName evidence="4">Secreted protein</fullName>
    </recommendedName>
</protein>